<protein>
    <submittedName>
        <fullName evidence="1">Uncharacterized protein</fullName>
    </submittedName>
</protein>
<evidence type="ECO:0000313" key="1">
    <source>
        <dbReference type="EMBL" id="CAK8696288.1"/>
    </source>
</evidence>
<gene>
    <name evidence="1" type="ORF">CVLEPA_LOCUS29455</name>
</gene>
<reference evidence="1 2" key="1">
    <citation type="submission" date="2024-02" db="EMBL/GenBank/DDBJ databases">
        <authorList>
            <person name="Daric V."/>
            <person name="Darras S."/>
        </authorList>
    </citation>
    <scope>NUCLEOTIDE SEQUENCE [LARGE SCALE GENOMIC DNA]</scope>
</reference>
<name>A0ABP0GYU8_CLALP</name>
<evidence type="ECO:0000313" key="2">
    <source>
        <dbReference type="Proteomes" id="UP001642483"/>
    </source>
</evidence>
<organism evidence="1 2">
    <name type="scientific">Clavelina lepadiformis</name>
    <name type="common">Light-bulb sea squirt</name>
    <name type="synonym">Ascidia lepadiformis</name>
    <dbReference type="NCBI Taxonomy" id="159417"/>
    <lineage>
        <taxon>Eukaryota</taxon>
        <taxon>Metazoa</taxon>
        <taxon>Chordata</taxon>
        <taxon>Tunicata</taxon>
        <taxon>Ascidiacea</taxon>
        <taxon>Aplousobranchia</taxon>
        <taxon>Clavelinidae</taxon>
        <taxon>Clavelina</taxon>
    </lineage>
</organism>
<proteinExistence type="predicted"/>
<sequence length="121" mass="13514">MTFFYGGCQYNNAENTNISLPSCFSPICSGIFLPGPLCPDEISPLVLQKNLPNCQEIYPNGCGDSALKCSYLPLPVGRPRAYFPPALDSFLPCGFQKVLRHRHKTRPSFEFHIVHACSKFE</sequence>
<accession>A0ABP0GYU8</accession>
<comment type="caution">
    <text evidence="1">The sequence shown here is derived from an EMBL/GenBank/DDBJ whole genome shotgun (WGS) entry which is preliminary data.</text>
</comment>
<dbReference type="Proteomes" id="UP001642483">
    <property type="component" value="Unassembled WGS sequence"/>
</dbReference>
<keyword evidence="2" id="KW-1185">Reference proteome</keyword>
<dbReference type="EMBL" id="CAWYQH010000152">
    <property type="protein sequence ID" value="CAK8696288.1"/>
    <property type="molecule type" value="Genomic_DNA"/>
</dbReference>